<dbReference type="InterPro" id="IPR000477">
    <property type="entry name" value="RT_dom"/>
</dbReference>
<dbReference type="InterPro" id="IPR043502">
    <property type="entry name" value="DNA/RNA_pol_sf"/>
</dbReference>
<dbReference type="CDD" id="cd01650">
    <property type="entry name" value="RT_nLTR_like"/>
    <property type="match status" value="1"/>
</dbReference>
<dbReference type="SUPFAM" id="SSF56672">
    <property type="entry name" value="DNA/RNA polymerases"/>
    <property type="match status" value="1"/>
</dbReference>
<evidence type="ECO:0000313" key="2">
    <source>
        <dbReference type="EMBL" id="KAJ3653190.1"/>
    </source>
</evidence>
<dbReference type="PRINTS" id="PR01345">
    <property type="entry name" value="CERVTRCPTASE"/>
</dbReference>
<feature type="domain" description="Reverse transcriptase" evidence="1">
    <location>
        <begin position="1"/>
        <end position="196"/>
    </location>
</feature>
<comment type="caution">
    <text evidence="2">The sequence shown here is derived from an EMBL/GenBank/DDBJ whole genome shotgun (WGS) entry which is preliminary data.</text>
</comment>
<accession>A0AA38IB34</accession>
<keyword evidence="3" id="KW-1185">Reference proteome</keyword>
<dbReference type="PROSITE" id="PS50878">
    <property type="entry name" value="RT_POL"/>
    <property type="match status" value="1"/>
</dbReference>
<sequence>MPLVQSIRMVTTNLLQCIDDWTKAFESRIPVDVIYLDFSKAFDRIPKRRLLLKLRSYGVTGTLLSWIEAYLSTRSFKVRVGQTFSILRPVTSGVPQGSVLGPLLFIIYIADLPKLISSKSPFFADDSKIYDHSSNHDNIQEDLNIIYQWCETWLLPLNTDKCTVLYFGPDNPMNSYWLGNHRLKEETSHCDLGVTVTNKLEWSTHIANICNKANRQLYLISRTFVSLNIALTKKLYITYVRPILEYCGSVWSCDLIRDTNQLEAVQRRATRLPFGRTRPSYEERLEMYGLDTIANRRSCGDQIFTFKVLHNIIGSNLAYMYRLNINDRLRRHQFNLIKERTSSRSRSTFLVNRVVNQWNSLPDTIVNSPSVNCFKNRFDAFNL</sequence>
<evidence type="ECO:0000313" key="3">
    <source>
        <dbReference type="Proteomes" id="UP001168821"/>
    </source>
</evidence>
<evidence type="ECO:0000259" key="1">
    <source>
        <dbReference type="PROSITE" id="PS50878"/>
    </source>
</evidence>
<dbReference type="AlphaFoldDB" id="A0AA38IB34"/>
<dbReference type="GO" id="GO:0071897">
    <property type="term" value="P:DNA biosynthetic process"/>
    <property type="evidence" value="ECO:0007669"/>
    <property type="project" value="UniProtKB-ARBA"/>
</dbReference>
<organism evidence="2 3">
    <name type="scientific">Zophobas morio</name>
    <dbReference type="NCBI Taxonomy" id="2755281"/>
    <lineage>
        <taxon>Eukaryota</taxon>
        <taxon>Metazoa</taxon>
        <taxon>Ecdysozoa</taxon>
        <taxon>Arthropoda</taxon>
        <taxon>Hexapoda</taxon>
        <taxon>Insecta</taxon>
        <taxon>Pterygota</taxon>
        <taxon>Neoptera</taxon>
        <taxon>Endopterygota</taxon>
        <taxon>Coleoptera</taxon>
        <taxon>Polyphaga</taxon>
        <taxon>Cucujiformia</taxon>
        <taxon>Tenebrionidae</taxon>
        <taxon>Zophobas</taxon>
    </lineage>
</organism>
<dbReference type="EMBL" id="JALNTZ010000004">
    <property type="protein sequence ID" value="KAJ3653190.1"/>
    <property type="molecule type" value="Genomic_DNA"/>
</dbReference>
<dbReference type="Pfam" id="PF00078">
    <property type="entry name" value="RVT_1"/>
    <property type="match status" value="1"/>
</dbReference>
<dbReference type="PANTHER" id="PTHR33332">
    <property type="entry name" value="REVERSE TRANSCRIPTASE DOMAIN-CONTAINING PROTEIN"/>
    <property type="match status" value="1"/>
</dbReference>
<proteinExistence type="predicted"/>
<dbReference type="Proteomes" id="UP001168821">
    <property type="component" value="Unassembled WGS sequence"/>
</dbReference>
<name>A0AA38IB34_9CUCU</name>
<reference evidence="2" key="1">
    <citation type="journal article" date="2023" name="G3 (Bethesda)">
        <title>Whole genome assemblies of Zophobas morio and Tenebrio molitor.</title>
        <authorList>
            <person name="Kaur S."/>
            <person name="Stinson S.A."/>
            <person name="diCenzo G.C."/>
        </authorList>
    </citation>
    <scope>NUCLEOTIDE SEQUENCE</scope>
    <source>
        <strain evidence="2">QUZm001</strain>
    </source>
</reference>
<protein>
    <recommendedName>
        <fullName evidence="1">Reverse transcriptase domain-containing protein</fullName>
    </recommendedName>
</protein>
<gene>
    <name evidence="2" type="ORF">Zmor_012454</name>
</gene>